<gene>
    <name evidence="2" type="ORF">VIOR3934_21411</name>
</gene>
<dbReference type="GO" id="GO:0016020">
    <property type="term" value="C:membrane"/>
    <property type="evidence" value="ECO:0007669"/>
    <property type="project" value="InterPro"/>
</dbReference>
<dbReference type="InterPro" id="IPR006757">
    <property type="entry name" value="OGF_rcpt"/>
</dbReference>
<feature type="non-terminal residue" evidence="2">
    <location>
        <position position="1"/>
    </location>
</feature>
<dbReference type="PATRIC" id="fig|675816.5.peg.3947"/>
<dbReference type="PANTHER" id="PTHR14015">
    <property type="entry name" value="OPIOID GROWTH FACTOR RECEPTOR OGFR ZETA-TYPE OPIOID RECEPTOR"/>
    <property type="match status" value="1"/>
</dbReference>
<dbReference type="EMBL" id="AFWH01000083">
    <property type="protein sequence ID" value="EGU45347.1"/>
    <property type="molecule type" value="Genomic_DNA"/>
</dbReference>
<sequence length="186" mass="21302">AQRQKLQLAGFKMSEIARFISGKAPDKFGRNVEQLLAYNHFWLEHDHKYIQVLFPIDEGTKFNQHAPLVTQADREAFANSEELRIAHLKALDLLLEFWGLQRDGCEISSLLELSPANHVWLKSHDHNQLRLIRAIRSLYLLGNEQIAANLCDFLVAAARETGMVSEKTVEYWRNALKSKGIAEKAH</sequence>
<accession>F9SYH4</accession>
<feature type="domain" description="Opioid growth factor receptor (OGFr) conserved" evidence="1">
    <location>
        <begin position="40"/>
        <end position="179"/>
    </location>
</feature>
<organism evidence="2 3">
    <name type="scientific">Vibrio orientalis CIP 102891 = ATCC 33934</name>
    <dbReference type="NCBI Taxonomy" id="675816"/>
    <lineage>
        <taxon>Bacteria</taxon>
        <taxon>Pseudomonadati</taxon>
        <taxon>Pseudomonadota</taxon>
        <taxon>Gammaproteobacteria</taxon>
        <taxon>Vibrionales</taxon>
        <taxon>Vibrionaceae</taxon>
        <taxon>Vibrio</taxon>
        <taxon>Vibrio oreintalis group</taxon>
    </lineage>
</organism>
<reference evidence="2 3" key="1">
    <citation type="journal article" date="2012" name="Int. J. Syst. Evol. Microbiol.">
        <title>Vibrio caribbeanicus sp. nov., isolated from the marine sponge Scleritoderma cyanea.</title>
        <authorList>
            <person name="Hoffmann M."/>
            <person name="Monday S.R."/>
            <person name="Allard M.W."/>
            <person name="Strain E.A."/>
            <person name="Whittaker P."/>
            <person name="Naum M."/>
            <person name="McCarthy P.J."/>
            <person name="Lopez J.V."/>
            <person name="Fischer M."/>
            <person name="Brown E.W."/>
        </authorList>
    </citation>
    <scope>NUCLEOTIDE SEQUENCE [LARGE SCALE GENOMIC DNA]</scope>
    <source>
        <strain evidence="3">CIP 102891 / ATCC 33934</strain>
    </source>
</reference>
<evidence type="ECO:0000313" key="2">
    <source>
        <dbReference type="EMBL" id="EGU45347.1"/>
    </source>
</evidence>
<dbReference type="STRING" id="675816.VIA_002796"/>
<dbReference type="InterPro" id="IPR039574">
    <property type="entry name" value="OGFr"/>
</dbReference>
<proteinExistence type="predicted"/>
<protein>
    <recommendedName>
        <fullName evidence="1">Opioid growth factor receptor (OGFr) conserved domain-containing protein</fullName>
    </recommendedName>
</protein>
<comment type="caution">
    <text evidence="2">The sequence shown here is derived from an EMBL/GenBank/DDBJ whole genome shotgun (WGS) entry which is preliminary data.</text>
</comment>
<dbReference type="GO" id="GO:0140625">
    <property type="term" value="F:opioid growth factor receptor activity"/>
    <property type="evidence" value="ECO:0007669"/>
    <property type="project" value="InterPro"/>
</dbReference>
<dbReference type="Proteomes" id="UP000002817">
    <property type="component" value="Unassembled WGS sequence"/>
</dbReference>
<dbReference type="eggNOG" id="COG5533">
    <property type="taxonomic scope" value="Bacteria"/>
</dbReference>
<name>F9SYH4_VIBOR</name>
<dbReference type="AlphaFoldDB" id="F9SYH4"/>
<dbReference type="PANTHER" id="PTHR14015:SF2">
    <property type="entry name" value="OPIOID GROWTH FACTOR RECEPTOR (OGFR) CONSERVED DOMAIN-CONTAINING PROTEIN"/>
    <property type="match status" value="1"/>
</dbReference>
<evidence type="ECO:0000259" key="1">
    <source>
        <dbReference type="Pfam" id="PF04664"/>
    </source>
</evidence>
<evidence type="ECO:0000313" key="3">
    <source>
        <dbReference type="Proteomes" id="UP000002817"/>
    </source>
</evidence>
<dbReference type="Pfam" id="PF04664">
    <property type="entry name" value="OGFr_N"/>
    <property type="match status" value="1"/>
</dbReference>